<proteinExistence type="inferred from homology"/>
<dbReference type="InterPro" id="IPR038299">
    <property type="entry name" value="DAO_C_sf"/>
</dbReference>
<keyword evidence="5" id="KW-0560">Oxidoreductase</keyword>
<feature type="domain" description="FAD dependent oxidoreductase" evidence="6">
    <location>
        <begin position="19"/>
        <end position="379"/>
    </location>
</feature>
<gene>
    <name evidence="8" type="ORF">RC74_16445</name>
</gene>
<evidence type="ECO:0000256" key="5">
    <source>
        <dbReference type="ARBA" id="ARBA00023002"/>
    </source>
</evidence>
<name>A0A126V3B6_9RHOB</name>
<comment type="cofactor">
    <cofactor evidence="1">
        <name>FAD</name>
        <dbReference type="ChEBI" id="CHEBI:57692"/>
    </cofactor>
</comment>
<dbReference type="OrthoDB" id="9766796at2"/>
<evidence type="ECO:0000256" key="1">
    <source>
        <dbReference type="ARBA" id="ARBA00001974"/>
    </source>
</evidence>
<dbReference type="PRINTS" id="PR01001">
    <property type="entry name" value="FADG3PDH"/>
</dbReference>
<dbReference type="InterPro" id="IPR031656">
    <property type="entry name" value="DAO_C"/>
</dbReference>
<sequence length="577" mass="63897">MSFQRQESKNALAQNPDFDVIILGGGINGIGVFRDLALQGLRVLLVERNDFCSGCSAAPSRMIHGGLRYLENGEFNLVQESVTERDALLRNAPHYVRPLPTTIPITSWLTGTMNAATSFLGGSGQPSRRGALPIKLGLSLYDWVTRKNRTLPKHQFHSAKTTRKERPWLMQGLRCSATFYDAWISHPERLGLELIQDARAENPNAIALNYAELSPSEVRFTVKDNLGTERFQITGRALVNATGAWLDQTIAALDPEARTKEPLVSGTKGSHLILNNPDLMTALDGHMIYFENEDGRVCIVFPYLGKVLAGSTDIRVDEPVRVRCSPKERDYILASLARVFPHLNVSKDQIAFSYSGIRPLPKSTQDFTGRISRGHATKRLDGHVPQFCMVGGKWTTFRAFAEQTTDDVLAELGATRTVSTRNLAIGGGKGCADAQDEPAQALARKTLVEEYKITPERAAHLAASYGTGARKILEYCDQYPNDAPLVVGSNYTHGEIAYLAEHEFVVTLADVVLRRTVLAITGQISSEIIDQICEILAQHLEWSPKETSYQRTALLTELDDFHDVSPLVLDNRNNIRK</sequence>
<dbReference type="STRING" id="1579316.RC74_16445"/>
<dbReference type="GO" id="GO:0046168">
    <property type="term" value="P:glycerol-3-phosphate catabolic process"/>
    <property type="evidence" value="ECO:0007669"/>
    <property type="project" value="TreeGrafter"/>
</dbReference>
<reference evidence="8 9" key="1">
    <citation type="submission" date="2016-02" db="EMBL/GenBank/DDBJ databases">
        <title>Complete genome sequence of Halocynthiibacter arcticus PAMC 20958t from arctic marine sediment.</title>
        <authorList>
            <person name="Lee Y.M."/>
            <person name="Baek K."/>
            <person name="Lee H.K."/>
            <person name="Shin S.C."/>
        </authorList>
    </citation>
    <scope>NUCLEOTIDE SEQUENCE [LARGE SCALE GENOMIC DNA]</scope>
    <source>
        <strain evidence="8">PAMC 20958</strain>
    </source>
</reference>
<dbReference type="PANTHER" id="PTHR11985">
    <property type="entry name" value="GLYCEROL-3-PHOSPHATE DEHYDROGENASE"/>
    <property type="match status" value="1"/>
</dbReference>
<accession>A0A126V3B6</accession>
<evidence type="ECO:0000256" key="2">
    <source>
        <dbReference type="ARBA" id="ARBA00007330"/>
    </source>
</evidence>
<dbReference type="PANTHER" id="PTHR11985:SF15">
    <property type="entry name" value="GLYCEROL-3-PHOSPHATE DEHYDROGENASE, MITOCHONDRIAL"/>
    <property type="match status" value="1"/>
</dbReference>
<dbReference type="KEGG" id="hat:RC74_16445"/>
<keyword evidence="4" id="KW-0274">FAD</keyword>
<evidence type="ECO:0000256" key="4">
    <source>
        <dbReference type="ARBA" id="ARBA00022827"/>
    </source>
</evidence>
<dbReference type="InterPro" id="IPR000447">
    <property type="entry name" value="G3P_DH_FAD-dep"/>
</dbReference>
<dbReference type="Pfam" id="PF01266">
    <property type="entry name" value="DAO"/>
    <property type="match status" value="1"/>
</dbReference>
<protein>
    <submittedName>
        <fullName evidence="8">Glycerol-3-phosphate dehydrogenase</fullName>
    </submittedName>
</protein>
<keyword evidence="3" id="KW-0285">Flavoprotein</keyword>
<evidence type="ECO:0000256" key="3">
    <source>
        <dbReference type="ARBA" id="ARBA00022630"/>
    </source>
</evidence>
<organism evidence="8 9">
    <name type="scientific">Falsihalocynthiibacter arcticus</name>
    <dbReference type="NCBI Taxonomy" id="1579316"/>
    <lineage>
        <taxon>Bacteria</taxon>
        <taxon>Pseudomonadati</taxon>
        <taxon>Pseudomonadota</taxon>
        <taxon>Alphaproteobacteria</taxon>
        <taxon>Rhodobacterales</taxon>
        <taxon>Roseobacteraceae</taxon>
        <taxon>Falsihalocynthiibacter</taxon>
    </lineage>
</organism>
<dbReference type="Proteomes" id="UP000070371">
    <property type="component" value="Chromosome"/>
</dbReference>
<dbReference type="GO" id="GO:0004368">
    <property type="term" value="F:glycerol-3-phosphate dehydrogenase (quinone) activity"/>
    <property type="evidence" value="ECO:0007669"/>
    <property type="project" value="InterPro"/>
</dbReference>
<dbReference type="InterPro" id="IPR036188">
    <property type="entry name" value="FAD/NAD-bd_sf"/>
</dbReference>
<dbReference type="Pfam" id="PF16901">
    <property type="entry name" value="DAO_C"/>
    <property type="match status" value="1"/>
</dbReference>
<evidence type="ECO:0000313" key="8">
    <source>
        <dbReference type="EMBL" id="AML52647.1"/>
    </source>
</evidence>
<evidence type="ECO:0000313" key="9">
    <source>
        <dbReference type="Proteomes" id="UP000070371"/>
    </source>
</evidence>
<comment type="similarity">
    <text evidence="2">Belongs to the FAD-dependent glycerol-3-phosphate dehydrogenase family.</text>
</comment>
<dbReference type="EMBL" id="CP014327">
    <property type="protein sequence ID" value="AML52647.1"/>
    <property type="molecule type" value="Genomic_DNA"/>
</dbReference>
<dbReference type="Gene3D" id="1.10.8.870">
    <property type="entry name" value="Alpha-glycerophosphate oxidase, cap domain"/>
    <property type="match status" value="1"/>
</dbReference>
<dbReference type="AlphaFoldDB" id="A0A126V3B6"/>
<dbReference type="SUPFAM" id="SSF51905">
    <property type="entry name" value="FAD/NAD(P)-binding domain"/>
    <property type="match status" value="1"/>
</dbReference>
<feature type="domain" description="Alpha-glycerophosphate oxidase C-terminal" evidence="7">
    <location>
        <begin position="419"/>
        <end position="546"/>
    </location>
</feature>
<dbReference type="InterPro" id="IPR006076">
    <property type="entry name" value="FAD-dep_OxRdtase"/>
</dbReference>
<keyword evidence="9" id="KW-1185">Reference proteome</keyword>
<evidence type="ECO:0000259" key="7">
    <source>
        <dbReference type="Pfam" id="PF16901"/>
    </source>
</evidence>
<dbReference type="Gene3D" id="3.50.50.60">
    <property type="entry name" value="FAD/NAD(P)-binding domain"/>
    <property type="match status" value="1"/>
</dbReference>
<dbReference type="RefSeq" id="WP_039003653.1">
    <property type="nucleotide sequence ID" value="NZ_CP014327.1"/>
</dbReference>
<evidence type="ECO:0000259" key="6">
    <source>
        <dbReference type="Pfam" id="PF01266"/>
    </source>
</evidence>
<dbReference type="Gene3D" id="3.30.9.10">
    <property type="entry name" value="D-Amino Acid Oxidase, subunit A, domain 2"/>
    <property type="match status" value="1"/>
</dbReference>